<gene>
    <name evidence="1" type="ORF">GNF68_17705</name>
</gene>
<keyword evidence="1" id="KW-0808">Transferase</keyword>
<evidence type="ECO:0000313" key="2">
    <source>
        <dbReference type="Proteomes" id="UP001288778"/>
    </source>
</evidence>
<keyword evidence="1" id="KW-0723">Serine/threonine-protein kinase</keyword>
<feature type="non-terminal residue" evidence="1">
    <location>
        <position position="35"/>
    </location>
</feature>
<dbReference type="GO" id="GO:0004674">
    <property type="term" value="F:protein serine/threonine kinase activity"/>
    <property type="evidence" value="ECO:0007669"/>
    <property type="project" value="UniProtKB-KW"/>
</dbReference>
<proteinExistence type="predicted"/>
<protein>
    <submittedName>
        <fullName evidence="1">Serine/threonine protein kinase</fullName>
    </submittedName>
</protein>
<dbReference type="AlphaFoldDB" id="A0AAW9I9B2"/>
<organism evidence="1 2">
    <name type="scientific">Clostridium perfringens</name>
    <dbReference type="NCBI Taxonomy" id="1502"/>
    <lineage>
        <taxon>Bacteria</taxon>
        <taxon>Bacillati</taxon>
        <taxon>Bacillota</taxon>
        <taxon>Clostridia</taxon>
        <taxon>Eubacteriales</taxon>
        <taxon>Clostridiaceae</taxon>
        <taxon>Clostridium</taxon>
    </lineage>
</organism>
<accession>A0AAW9I9B2</accession>
<dbReference type="EMBL" id="WNUI01000761">
    <property type="protein sequence ID" value="MDZ4910801.1"/>
    <property type="molecule type" value="Genomic_DNA"/>
</dbReference>
<comment type="caution">
    <text evidence="1">The sequence shown here is derived from an EMBL/GenBank/DDBJ whole genome shotgun (WGS) entry which is preliminary data.</text>
</comment>
<dbReference type="Proteomes" id="UP001288778">
    <property type="component" value="Unassembled WGS sequence"/>
</dbReference>
<evidence type="ECO:0000313" key="1">
    <source>
        <dbReference type="EMBL" id="MDZ4910801.1"/>
    </source>
</evidence>
<reference evidence="1" key="1">
    <citation type="submission" date="2019-11" db="EMBL/GenBank/DDBJ databases">
        <title>Characterization of Clostridium perfringens isolates from swine manure treated agricultural soils.</title>
        <authorList>
            <person name="Wushke S.T."/>
        </authorList>
    </citation>
    <scope>NUCLEOTIDE SEQUENCE</scope>
    <source>
        <strain evidence="1">X94</strain>
    </source>
</reference>
<sequence length="35" mass="3976">MEISPKLNLKILQKINSEGVNSALYIVEDKQLNCE</sequence>
<keyword evidence="1" id="KW-0418">Kinase</keyword>
<name>A0AAW9I9B2_CLOPF</name>